<proteinExistence type="predicted"/>
<gene>
    <name evidence="2" type="ORF">RAE19_15990</name>
</gene>
<keyword evidence="1" id="KW-0472">Membrane</keyword>
<name>A0ABU3KRR8_9BURK</name>
<dbReference type="RefSeq" id="WP_313875811.1">
    <property type="nucleotide sequence ID" value="NZ_JAVBIK010000001.1"/>
</dbReference>
<sequence length="131" mass="14303">MSFMNLLFALYTLASLTHFAHNAEYIAFYPGLPVWMTRESVYLAWLAVAAVGGLSLIASRLGWSRWAAVLLVAYGLLGVDGLLHYTLGLCSEHTLATNLTIWAEVLLGVTLACAAALRLKRLGFRKVAANF</sequence>
<keyword evidence="3" id="KW-1185">Reference proteome</keyword>
<protein>
    <submittedName>
        <fullName evidence="2">Uncharacterized protein</fullName>
    </submittedName>
</protein>
<dbReference type="EMBL" id="JAVBIK010000001">
    <property type="protein sequence ID" value="MDT7520188.1"/>
    <property type="molecule type" value="Genomic_DNA"/>
</dbReference>
<accession>A0ABU3KRR8</accession>
<comment type="caution">
    <text evidence="2">The sequence shown here is derived from an EMBL/GenBank/DDBJ whole genome shotgun (WGS) entry which is preliminary data.</text>
</comment>
<feature type="transmembrane region" description="Helical" evidence="1">
    <location>
        <begin position="66"/>
        <end position="87"/>
    </location>
</feature>
<evidence type="ECO:0000256" key="1">
    <source>
        <dbReference type="SAM" id="Phobius"/>
    </source>
</evidence>
<evidence type="ECO:0000313" key="2">
    <source>
        <dbReference type="EMBL" id="MDT7520188.1"/>
    </source>
</evidence>
<evidence type="ECO:0000313" key="3">
    <source>
        <dbReference type="Proteomes" id="UP001321700"/>
    </source>
</evidence>
<keyword evidence="1" id="KW-0812">Transmembrane</keyword>
<feature type="transmembrane region" description="Helical" evidence="1">
    <location>
        <begin position="99"/>
        <end position="117"/>
    </location>
</feature>
<feature type="transmembrane region" description="Helical" evidence="1">
    <location>
        <begin position="41"/>
        <end position="59"/>
    </location>
</feature>
<organism evidence="2 3">
    <name type="scientific">Rhodoferax potami</name>
    <dbReference type="NCBI Taxonomy" id="3068338"/>
    <lineage>
        <taxon>Bacteria</taxon>
        <taxon>Pseudomonadati</taxon>
        <taxon>Pseudomonadota</taxon>
        <taxon>Betaproteobacteria</taxon>
        <taxon>Burkholderiales</taxon>
        <taxon>Comamonadaceae</taxon>
        <taxon>Rhodoferax</taxon>
    </lineage>
</organism>
<dbReference type="Proteomes" id="UP001321700">
    <property type="component" value="Unassembled WGS sequence"/>
</dbReference>
<keyword evidence="1" id="KW-1133">Transmembrane helix</keyword>
<reference evidence="2 3" key="1">
    <citation type="submission" date="2023-08" db="EMBL/GenBank/DDBJ databases">
        <title>Rhodoferax potami sp. nov. and Rhodoferax mekongensis sp. nov., isolated from the Mekong River in Thailand.</title>
        <authorList>
            <person name="Kitikhun S."/>
            <person name="Charoenyingcharoen P."/>
            <person name="Siriarchawattana P."/>
            <person name="Likhitrattanapisal S."/>
            <person name="Nilsakha T."/>
            <person name="Chanpet A."/>
            <person name="Rattanawaree P."/>
            <person name="Ingsriswang S."/>
        </authorList>
    </citation>
    <scope>NUCLEOTIDE SEQUENCE [LARGE SCALE GENOMIC DNA]</scope>
    <source>
        <strain evidence="2 3">TBRC 17660</strain>
    </source>
</reference>